<evidence type="ECO:0000313" key="1">
    <source>
        <dbReference type="EMBL" id="RAK68783.1"/>
    </source>
</evidence>
<dbReference type="RefSeq" id="WP_111274275.1">
    <property type="nucleotide sequence ID" value="NZ_QFYS01000001.1"/>
</dbReference>
<gene>
    <name evidence="1" type="ORF">DJ019_01870</name>
</gene>
<evidence type="ECO:0000313" key="2">
    <source>
        <dbReference type="Proteomes" id="UP000249524"/>
    </source>
</evidence>
<sequence length="87" mass="9380">MHPHPNKTQMDAAVARWIGEAAGRLDGASLLRKKATWVGHQLRILGDRLIRTPEHLEGLTVTDLLAAQDALRDAAKAHGKAALDEAA</sequence>
<dbReference type="Proteomes" id="UP000249524">
    <property type="component" value="Unassembled WGS sequence"/>
</dbReference>
<reference evidence="1 2" key="1">
    <citation type="submission" date="2018-05" db="EMBL/GenBank/DDBJ databases">
        <authorList>
            <person name="Lanie J.A."/>
            <person name="Ng W.-L."/>
            <person name="Kazmierczak K.M."/>
            <person name="Andrzejewski T.M."/>
            <person name="Davidsen T.M."/>
            <person name="Wayne K.J."/>
            <person name="Tettelin H."/>
            <person name="Glass J.I."/>
            <person name="Rusch D."/>
            <person name="Podicherti R."/>
            <person name="Tsui H.-C.T."/>
            <person name="Winkler M.E."/>
        </authorList>
    </citation>
    <scope>NUCLEOTIDE SEQUENCE [LARGE SCALE GENOMIC DNA]</scope>
    <source>
        <strain evidence="1 2">BUT-10</strain>
    </source>
</reference>
<keyword evidence="2" id="KW-1185">Reference proteome</keyword>
<protein>
    <submittedName>
        <fullName evidence="1">Uncharacterized protein</fullName>
    </submittedName>
</protein>
<dbReference type="AlphaFoldDB" id="A0A328BNV7"/>
<dbReference type="EMBL" id="QFYS01000001">
    <property type="protein sequence ID" value="RAK68783.1"/>
    <property type="molecule type" value="Genomic_DNA"/>
</dbReference>
<accession>A0A328BNV7</accession>
<comment type="caution">
    <text evidence="1">The sequence shown here is derived from an EMBL/GenBank/DDBJ whole genome shotgun (WGS) entry which is preliminary data.</text>
</comment>
<name>A0A328BNV7_9CAUL</name>
<proteinExistence type="predicted"/>
<organism evidence="1 2">
    <name type="scientific">Phenylobacterium kunshanense</name>
    <dbReference type="NCBI Taxonomy" id="1445034"/>
    <lineage>
        <taxon>Bacteria</taxon>
        <taxon>Pseudomonadati</taxon>
        <taxon>Pseudomonadota</taxon>
        <taxon>Alphaproteobacteria</taxon>
        <taxon>Caulobacterales</taxon>
        <taxon>Caulobacteraceae</taxon>
        <taxon>Phenylobacterium</taxon>
    </lineage>
</organism>